<evidence type="ECO:0000313" key="6">
    <source>
        <dbReference type="Proteomes" id="UP000726737"/>
    </source>
</evidence>
<gene>
    <name evidence="5" type="ORF">BG011_009076</name>
</gene>
<dbReference type="AlphaFoldDB" id="A0A9P6Q976"/>
<dbReference type="PROSITE" id="PS50222">
    <property type="entry name" value="EF_HAND_2"/>
    <property type="match status" value="2"/>
</dbReference>
<dbReference type="InterPro" id="IPR011992">
    <property type="entry name" value="EF-hand-dom_pair"/>
</dbReference>
<dbReference type="SMART" id="SM00054">
    <property type="entry name" value="EFh"/>
    <property type="match status" value="2"/>
</dbReference>
<feature type="domain" description="EF-hand" evidence="4">
    <location>
        <begin position="8"/>
        <end position="43"/>
    </location>
</feature>
<dbReference type="SUPFAM" id="SSF47473">
    <property type="entry name" value="EF-hand"/>
    <property type="match status" value="1"/>
</dbReference>
<evidence type="ECO:0000259" key="4">
    <source>
        <dbReference type="PROSITE" id="PS50222"/>
    </source>
</evidence>
<keyword evidence="6" id="KW-1185">Reference proteome</keyword>
<comment type="caution">
    <text evidence="5">The sequence shown here is derived from an EMBL/GenBank/DDBJ whole genome shotgun (WGS) entry which is preliminary data.</text>
</comment>
<dbReference type="FunFam" id="1.10.238.10:FF:000336">
    <property type="entry name" value="HLH domain-containing protein"/>
    <property type="match status" value="1"/>
</dbReference>
<dbReference type="Pfam" id="PF13499">
    <property type="entry name" value="EF-hand_7"/>
    <property type="match status" value="1"/>
</dbReference>
<dbReference type="PANTHER" id="PTHR23048:SF0">
    <property type="entry name" value="CALMODULIN LIKE 3"/>
    <property type="match status" value="1"/>
</dbReference>
<dbReference type="PROSITE" id="PS00018">
    <property type="entry name" value="EF_HAND_1"/>
    <property type="match status" value="2"/>
</dbReference>
<sequence>MSVNFSQEEISGLKESFNAFDSDGNGSISTSELRSLLRIVGEKYSAQSIKDHMEEFDVNRDQSIDFSEFLQLAAKCIKNKSV</sequence>
<evidence type="ECO:0000313" key="5">
    <source>
        <dbReference type="EMBL" id="KAG0263241.1"/>
    </source>
</evidence>
<evidence type="ECO:0000256" key="3">
    <source>
        <dbReference type="ARBA" id="ARBA00022837"/>
    </source>
</evidence>
<keyword evidence="1" id="KW-0479">Metal-binding</keyword>
<feature type="domain" description="EF-hand" evidence="4">
    <location>
        <begin position="44"/>
        <end position="79"/>
    </location>
</feature>
<dbReference type="Gene3D" id="1.10.238.10">
    <property type="entry name" value="EF-hand"/>
    <property type="match status" value="1"/>
</dbReference>
<dbReference type="InterPro" id="IPR050230">
    <property type="entry name" value="CALM/Myosin/TropC-like"/>
</dbReference>
<proteinExistence type="predicted"/>
<evidence type="ECO:0000256" key="1">
    <source>
        <dbReference type="ARBA" id="ARBA00022723"/>
    </source>
</evidence>
<keyword evidence="3" id="KW-0106">Calcium</keyword>
<keyword evidence="2" id="KW-0677">Repeat</keyword>
<evidence type="ECO:0000256" key="2">
    <source>
        <dbReference type="ARBA" id="ARBA00022737"/>
    </source>
</evidence>
<accession>A0A9P6Q976</accession>
<dbReference type="GO" id="GO:0005509">
    <property type="term" value="F:calcium ion binding"/>
    <property type="evidence" value="ECO:0007669"/>
    <property type="project" value="InterPro"/>
</dbReference>
<dbReference type="PANTHER" id="PTHR23048">
    <property type="entry name" value="MYOSIN LIGHT CHAIN 1, 3"/>
    <property type="match status" value="1"/>
</dbReference>
<dbReference type="EMBL" id="JAAAJA010000079">
    <property type="protein sequence ID" value="KAG0263241.1"/>
    <property type="molecule type" value="Genomic_DNA"/>
</dbReference>
<dbReference type="GO" id="GO:0016460">
    <property type="term" value="C:myosin II complex"/>
    <property type="evidence" value="ECO:0007669"/>
    <property type="project" value="TreeGrafter"/>
</dbReference>
<organism evidence="5 6">
    <name type="scientific">Mortierella polycephala</name>
    <dbReference type="NCBI Taxonomy" id="41804"/>
    <lineage>
        <taxon>Eukaryota</taxon>
        <taxon>Fungi</taxon>
        <taxon>Fungi incertae sedis</taxon>
        <taxon>Mucoromycota</taxon>
        <taxon>Mortierellomycotina</taxon>
        <taxon>Mortierellomycetes</taxon>
        <taxon>Mortierellales</taxon>
        <taxon>Mortierellaceae</taxon>
        <taxon>Mortierella</taxon>
    </lineage>
</organism>
<dbReference type="Proteomes" id="UP000726737">
    <property type="component" value="Unassembled WGS sequence"/>
</dbReference>
<dbReference type="InterPro" id="IPR002048">
    <property type="entry name" value="EF_hand_dom"/>
</dbReference>
<dbReference type="CDD" id="cd00051">
    <property type="entry name" value="EFh"/>
    <property type="match status" value="1"/>
</dbReference>
<dbReference type="OrthoDB" id="26525at2759"/>
<dbReference type="InterPro" id="IPR018247">
    <property type="entry name" value="EF_Hand_1_Ca_BS"/>
</dbReference>
<protein>
    <recommendedName>
        <fullName evidence="4">EF-hand domain-containing protein</fullName>
    </recommendedName>
</protein>
<reference evidence="5" key="1">
    <citation type="journal article" date="2020" name="Fungal Divers.">
        <title>Resolving the Mortierellaceae phylogeny through synthesis of multi-gene phylogenetics and phylogenomics.</title>
        <authorList>
            <person name="Vandepol N."/>
            <person name="Liber J."/>
            <person name="Desiro A."/>
            <person name="Na H."/>
            <person name="Kennedy M."/>
            <person name="Barry K."/>
            <person name="Grigoriev I.V."/>
            <person name="Miller A.N."/>
            <person name="O'Donnell K."/>
            <person name="Stajich J.E."/>
            <person name="Bonito G."/>
        </authorList>
    </citation>
    <scope>NUCLEOTIDE SEQUENCE</scope>
    <source>
        <strain evidence="5">KOD948</strain>
    </source>
</reference>
<name>A0A9P6Q976_9FUNG</name>